<dbReference type="AlphaFoldDB" id="A0A6J6SK63"/>
<proteinExistence type="predicted"/>
<evidence type="ECO:0000313" key="2">
    <source>
        <dbReference type="EMBL" id="CAB4819910.1"/>
    </source>
</evidence>
<protein>
    <submittedName>
        <fullName evidence="1">Unannotated protein</fullName>
    </submittedName>
</protein>
<organism evidence="1">
    <name type="scientific">freshwater metagenome</name>
    <dbReference type="NCBI Taxonomy" id="449393"/>
    <lineage>
        <taxon>unclassified sequences</taxon>
        <taxon>metagenomes</taxon>
        <taxon>ecological metagenomes</taxon>
    </lineage>
</organism>
<evidence type="ECO:0000313" key="1">
    <source>
        <dbReference type="EMBL" id="CAB4735366.1"/>
    </source>
</evidence>
<dbReference type="EMBL" id="CAFABA010000017">
    <property type="protein sequence ID" value="CAB4819910.1"/>
    <property type="molecule type" value="Genomic_DNA"/>
</dbReference>
<dbReference type="EMBL" id="CAEZYR010000020">
    <property type="protein sequence ID" value="CAB4735366.1"/>
    <property type="molecule type" value="Genomic_DNA"/>
</dbReference>
<reference evidence="1" key="1">
    <citation type="submission" date="2020-05" db="EMBL/GenBank/DDBJ databases">
        <authorList>
            <person name="Chiriac C."/>
            <person name="Salcher M."/>
            <person name="Ghai R."/>
            <person name="Kavagutti S V."/>
        </authorList>
    </citation>
    <scope>NUCLEOTIDE SEQUENCE</scope>
</reference>
<name>A0A6J6SK63_9ZZZZ</name>
<dbReference type="EMBL" id="CAFBMH010000021">
    <property type="protein sequence ID" value="CAB4901086.1"/>
    <property type="molecule type" value="Genomic_DNA"/>
</dbReference>
<sequence length="103" mass="10287">MPALKAGSRLKSTVCTTEVIIVKAPAGEVEVTCGGAPMALGTETITERGEASADAKGGTALGKRYVNADETLEILCTKAGEGSLGADGALLALKEAKPLPASD</sequence>
<evidence type="ECO:0000313" key="3">
    <source>
        <dbReference type="EMBL" id="CAB4901086.1"/>
    </source>
</evidence>
<accession>A0A6J6SK63</accession>
<gene>
    <name evidence="1" type="ORF">UFOPK2754_00780</name>
    <name evidence="2" type="ORF">UFOPK3139_00634</name>
    <name evidence="3" type="ORF">UFOPK3543_00865</name>
</gene>